<dbReference type="PROSITE" id="PS51257">
    <property type="entry name" value="PROKAR_LIPOPROTEIN"/>
    <property type="match status" value="1"/>
</dbReference>
<evidence type="ECO:0000313" key="3">
    <source>
        <dbReference type="Proteomes" id="UP000535415"/>
    </source>
</evidence>
<dbReference type="EMBL" id="JACIJM010000004">
    <property type="protein sequence ID" value="MBB5722010.1"/>
    <property type="molecule type" value="Genomic_DNA"/>
</dbReference>
<feature type="signal peptide" evidence="1">
    <location>
        <begin position="1"/>
        <end position="23"/>
    </location>
</feature>
<gene>
    <name evidence="2" type="ORF">FHS72_001634</name>
</gene>
<reference evidence="2 3" key="1">
    <citation type="submission" date="2020-08" db="EMBL/GenBank/DDBJ databases">
        <title>Genomic Encyclopedia of Type Strains, Phase IV (KMG-IV): sequencing the most valuable type-strain genomes for metagenomic binning, comparative biology and taxonomic classification.</title>
        <authorList>
            <person name="Goeker M."/>
        </authorList>
    </citation>
    <scope>NUCLEOTIDE SEQUENCE [LARGE SCALE GENOMIC DNA]</scope>
    <source>
        <strain evidence="2 3">DSM 101064</strain>
    </source>
</reference>
<accession>A0A7W9BK88</accession>
<dbReference type="Pfam" id="PF11150">
    <property type="entry name" value="DUF2927"/>
    <property type="match status" value="1"/>
</dbReference>
<dbReference type="AlphaFoldDB" id="A0A7W9BK88"/>
<dbReference type="InterPro" id="IPR021323">
    <property type="entry name" value="DUF2927"/>
</dbReference>
<sequence>MSRIAILALAALAACSPAPQNVAATRAAPLTSILPAVKTFAAVPVRTVSRSNTEIAQDILDLSFRMESGVPIPFLTRFDGPINVSVQGDLSDTLVTDLDQLLSRLRREANINIDLTNSTTPQIIVEAVPRRILNAAVPRAACFTVPRVSSWAEFLRMRRSETVDWTKLTKRDRAIMFVPSDVAPQEIRDCLHEELAQALGPLNDLYRLPDSVFNDDNIHNVLTSFDMLVLKAYYSPELANGMTRSQVAEKLPSLLSRLNPSGNRVANAPENDTNRDWIDAVQTALSGSATPSRRRAAARQAIQIGNAFGWGGTREAFAYYAHGRLQVGNDQRRALADFDAADRIYRANPATQIHAAHIAVQRAAFALTAGDADGVIALANGAIPLARDHQNAALLATLMMFKAEALSLQGNDAEAEAVRLDSLGWARYGFGEDRFVQARLNEIRALRPF</sequence>
<keyword evidence="3" id="KW-1185">Reference proteome</keyword>
<organism evidence="2 3">
    <name type="scientific">Yoonia ponticola</name>
    <dbReference type="NCBI Taxonomy" id="1524255"/>
    <lineage>
        <taxon>Bacteria</taxon>
        <taxon>Pseudomonadati</taxon>
        <taxon>Pseudomonadota</taxon>
        <taxon>Alphaproteobacteria</taxon>
        <taxon>Rhodobacterales</taxon>
        <taxon>Paracoccaceae</taxon>
        <taxon>Yoonia</taxon>
    </lineage>
</organism>
<comment type="caution">
    <text evidence="2">The sequence shown here is derived from an EMBL/GenBank/DDBJ whole genome shotgun (WGS) entry which is preliminary data.</text>
</comment>
<proteinExistence type="predicted"/>
<dbReference type="RefSeq" id="WP_183527871.1">
    <property type="nucleotide sequence ID" value="NZ_JACIJM010000004.1"/>
</dbReference>
<feature type="chain" id="PRO_5031405901" description="DUF2927 domain-containing protein" evidence="1">
    <location>
        <begin position="24"/>
        <end position="449"/>
    </location>
</feature>
<keyword evidence="1" id="KW-0732">Signal</keyword>
<evidence type="ECO:0000256" key="1">
    <source>
        <dbReference type="SAM" id="SignalP"/>
    </source>
</evidence>
<evidence type="ECO:0000313" key="2">
    <source>
        <dbReference type="EMBL" id="MBB5722010.1"/>
    </source>
</evidence>
<evidence type="ECO:0008006" key="4">
    <source>
        <dbReference type="Google" id="ProtNLM"/>
    </source>
</evidence>
<name>A0A7W9BK88_9RHOB</name>
<protein>
    <recommendedName>
        <fullName evidence="4">DUF2927 domain-containing protein</fullName>
    </recommendedName>
</protein>
<dbReference type="Proteomes" id="UP000535415">
    <property type="component" value="Unassembled WGS sequence"/>
</dbReference>